<keyword evidence="1" id="KW-0812">Transmembrane</keyword>
<evidence type="ECO:0000313" key="3">
    <source>
        <dbReference type="Proteomes" id="UP000198597"/>
    </source>
</evidence>
<dbReference type="Proteomes" id="UP000198597">
    <property type="component" value="Unassembled WGS sequence"/>
</dbReference>
<dbReference type="EMBL" id="FNJM01000002">
    <property type="protein sequence ID" value="SDP09726.1"/>
    <property type="molecule type" value="Genomic_DNA"/>
</dbReference>
<proteinExistence type="predicted"/>
<dbReference type="RefSeq" id="WP_089966773.1">
    <property type="nucleotide sequence ID" value="NZ_FNJM01000002.1"/>
</dbReference>
<accession>A0A1H0PZ10</accession>
<organism evidence="2 3">
    <name type="scientific">Clostridium gasigenes</name>
    <dbReference type="NCBI Taxonomy" id="94869"/>
    <lineage>
        <taxon>Bacteria</taxon>
        <taxon>Bacillati</taxon>
        <taxon>Bacillota</taxon>
        <taxon>Clostridia</taxon>
        <taxon>Eubacteriales</taxon>
        <taxon>Clostridiaceae</taxon>
        <taxon>Clostridium</taxon>
    </lineage>
</organism>
<feature type="transmembrane region" description="Helical" evidence="1">
    <location>
        <begin position="59"/>
        <end position="80"/>
    </location>
</feature>
<reference evidence="2 3" key="1">
    <citation type="submission" date="2016-10" db="EMBL/GenBank/DDBJ databases">
        <authorList>
            <person name="de Groot N.N."/>
        </authorList>
    </citation>
    <scope>NUCLEOTIDE SEQUENCE [LARGE SCALE GENOMIC DNA]</scope>
    <source>
        <strain evidence="2 3">DSM 12272</strain>
    </source>
</reference>
<feature type="transmembrane region" description="Helical" evidence="1">
    <location>
        <begin position="92"/>
        <end position="110"/>
    </location>
</feature>
<keyword evidence="1" id="KW-1133">Transmembrane helix</keyword>
<name>A0A1H0PZ10_9CLOT</name>
<dbReference type="OrthoDB" id="9858156at2"/>
<keyword evidence="1" id="KW-0472">Membrane</keyword>
<evidence type="ECO:0000313" key="2">
    <source>
        <dbReference type="EMBL" id="SDP09726.1"/>
    </source>
</evidence>
<dbReference type="AlphaFoldDB" id="A0A1H0PZ10"/>
<feature type="transmembrane region" description="Helical" evidence="1">
    <location>
        <begin position="7"/>
        <end position="23"/>
    </location>
</feature>
<sequence length="117" mass="13118">MKNDKIIYGAISVILIYCGVIALRHPMSWTLATIAILPLVYIGSREIGDFKTRLMITKILSIIYGFISISTFSLGIVVGLDNGTIWIVLKNLMEASPVIFGFLVLSIFIYKKVKYEK</sequence>
<feature type="transmembrane region" description="Helical" evidence="1">
    <location>
        <begin position="29"/>
        <end position="47"/>
    </location>
</feature>
<gene>
    <name evidence="2" type="ORF">SAMN04488529_102111</name>
</gene>
<keyword evidence="3" id="KW-1185">Reference proteome</keyword>
<evidence type="ECO:0000256" key="1">
    <source>
        <dbReference type="SAM" id="Phobius"/>
    </source>
</evidence>
<protein>
    <submittedName>
        <fullName evidence="2">Uncharacterized protein</fullName>
    </submittedName>
</protein>